<accession>A0A3P7M6L0</accession>
<dbReference type="InterPro" id="IPR018114">
    <property type="entry name" value="TRYPSIN_HIS"/>
</dbReference>
<dbReference type="EMBL" id="UYRU01068663">
    <property type="protein sequence ID" value="VDN17918.1"/>
    <property type="molecule type" value="Genomic_DNA"/>
</dbReference>
<evidence type="ECO:0000313" key="4">
    <source>
        <dbReference type="EMBL" id="VDN17918.1"/>
    </source>
</evidence>
<evidence type="ECO:0000256" key="1">
    <source>
        <dbReference type="ARBA" id="ARBA00023157"/>
    </source>
</evidence>
<dbReference type="Proteomes" id="UP000281553">
    <property type="component" value="Unassembled WGS sequence"/>
</dbReference>
<dbReference type="InterPro" id="IPR009003">
    <property type="entry name" value="Peptidase_S1_PA"/>
</dbReference>
<dbReference type="OrthoDB" id="9970815at2759"/>
<dbReference type="PANTHER" id="PTHR24252">
    <property type="entry name" value="ACROSIN-RELATED"/>
    <property type="match status" value="1"/>
</dbReference>
<reference evidence="4 5" key="1">
    <citation type="submission" date="2018-11" db="EMBL/GenBank/DDBJ databases">
        <authorList>
            <consortium name="Pathogen Informatics"/>
        </authorList>
    </citation>
    <scope>NUCLEOTIDE SEQUENCE [LARGE SCALE GENOMIC DNA]</scope>
</reference>
<keyword evidence="5" id="KW-1185">Reference proteome</keyword>
<name>A0A3P7M6L0_DIBLA</name>
<dbReference type="GO" id="GO:0006508">
    <property type="term" value="P:proteolysis"/>
    <property type="evidence" value="ECO:0007669"/>
    <property type="project" value="InterPro"/>
</dbReference>
<organism evidence="4 5">
    <name type="scientific">Dibothriocephalus latus</name>
    <name type="common">Fish tapeworm</name>
    <name type="synonym">Diphyllobothrium latum</name>
    <dbReference type="NCBI Taxonomy" id="60516"/>
    <lineage>
        <taxon>Eukaryota</taxon>
        <taxon>Metazoa</taxon>
        <taxon>Spiralia</taxon>
        <taxon>Lophotrochozoa</taxon>
        <taxon>Platyhelminthes</taxon>
        <taxon>Cestoda</taxon>
        <taxon>Eucestoda</taxon>
        <taxon>Diphyllobothriidea</taxon>
        <taxon>Diphyllobothriidae</taxon>
        <taxon>Dibothriocephalus</taxon>
    </lineage>
</organism>
<dbReference type="PROSITE" id="PS00134">
    <property type="entry name" value="TRYPSIN_HIS"/>
    <property type="match status" value="1"/>
</dbReference>
<protein>
    <recommendedName>
        <fullName evidence="3">Peptidase S1 domain-containing protein</fullName>
    </recommendedName>
</protein>
<proteinExistence type="predicted"/>
<dbReference type="Gene3D" id="2.40.10.10">
    <property type="entry name" value="Trypsin-like serine proteases"/>
    <property type="match status" value="1"/>
</dbReference>
<evidence type="ECO:0000259" key="3">
    <source>
        <dbReference type="Pfam" id="PF00089"/>
    </source>
</evidence>
<dbReference type="InterPro" id="IPR043504">
    <property type="entry name" value="Peptidase_S1_PA_chymotrypsin"/>
</dbReference>
<feature type="compositionally biased region" description="Acidic residues" evidence="2">
    <location>
        <begin position="11"/>
        <end position="27"/>
    </location>
</feature>
<gene>
    <name evidence="4" type="ORF">DILT_LOCUS13047</name>
</gene>
<feature type="region of interest" description="Disordered" evidence="2">
    <location>
        <begin position="1"/>
        <end position="34"/>
    </location>
</feature>
<dbReference type="Pfam" id="PF00089">
    <property type="entry name" value="Trypsin"/>
    <property type="match status" value="1"/>
</dbReference>
<keyword evidence="1" id="KW-1015">Disulfide bond</keyword>
<dbReference type="SUPFAM" id="SSF50494">
    <property type="entry name" value="Trypsin-like serine proteases"/>
    <property type="match status" value="1"/>
</dbReference>
<dbReference type="GO" id="GO:0004252">
    <property type="term" value="F:serine-type endopeptidase activity"/>
    <property type="evidence" value="ECO:0007669"/>
    <property type="project" value="InterPro"/>
</dbReference>
<sequence>MSTINALPASEDTEAESDALQVEEEEVSSNGTESLQKRVIGGELAREAQFPYAVSLKGDFPYTRRSTYCGATVIDSQWLLTAAHCFGGDTLAGDTYV</sequence>
<dbReference type="PANTHER" id="PTHR24252:SF7">
    <property type="entry name" value="HYALIN"/>
    <property type="match status" value="1"/>
</dbReference>
<evidence type="ECO:0000256" key="2">
    <source>
        <dbReference type="SAM" id="MobiDB-lite"/>
    </source>
</evidence>
<feature type="domain" description="Peptidase S1" evidence="3">
    <location>
        <begin position="39"/>
        <end position="88"/>
    </location>
</feature>
<dbReference type="InterPro" id="IPR001254">
    <property type="entry name" value="Trypsin_dom"/>
</dbReference>
<evidence type="ECO:0000313" key="5">
    <source>
        <dbReference type="Proteomes" id="UP000281553"/>
    </source>
</evidence>
<dbReference type="AlphaFoldDB" id="A0A3P7M6L0"/>